<evidence type="ECO:0000256" key="3">
    <source>
        <dbReference type="ARBA" id="ARBA00022840"/>
    </source>
</evidence>
<dbReference type="InterPro" id="IPR008988">
    <property type="entry name" value="Transcriptional_repressor_C"/>
</dbReference>
<dbReference type="NCBIfam" id="TIGR00121">
    <property type="entry name" value="birA_ligase"/>
    <property type="match status" value="1"/>
</dbReference>
<evidence type="ECO:0000256" key="1">
    <source>
        <dbReference type="ARBA" id="ARBA00022598"/>
    </source>
</evidence>
<dbReference type="Gene3D" id="2.30.30.100">
    <property type="match status" value="1"/>
</dbReference>
<evidence type="ECO:0000256" key="4">
    <source>
        <dbReference type="ARBA" id="ARBA00023267"/>
    </source>
</evidence>
<keyword evidence="3" id="KW-0067">ATP-binding</keyword>
<dbReference type="PROSITE" id="PS51733">
    <property type="entry name" value="BPL_LPL_CATALYTIC"/>
    <property type="match status" value="1"/>
</dbReference>
<name>A0A519BGG4_ACIG2</name>
<dbReference type="SUPFAM" id="SSF55681">
    <property type="entry name" value="Class II aaRS and biotin synthetases"/>
    <property type="match status" value="1"/>
</dbReference>
<dbReference type="Pfam" id="PF03099">
    <property type="entry name" value="BPL_LplA_LipB"/>
    <property type="match status" value="1"/>
</dbReference>
<dbReference type="PANTHER" id="PTHR12835:SF5">
    <property type="entry name" value="BIOTIN--PROTEIN LIGASE"/>
    <property type="match status" value="1"/>
</dbReference>
<sequence length="279" mass="31201">MNAINELDYIDIFEIKKHLKTNFIGKNIFYEEKVGSTNLMARELAVKGAKNGTVVIADTQDKGKGRNGKIWTSPKACNIYLSIILKPKFTPEAANGMTILAATAAAESIKEISSITPQIKWPNDILVNSKKVSGILTEMSTQNNIIEYIIIGIGINVNLKEEDIYEDIKNVATSLYIERTKELKQLNEDNLFINRNNLIISFLNKFEKYYETFLSTGLSSILQIYQKYFGMIGKDVEINSENHKIKGQVVGIDSKGALLLKTGENELEKVVSGELTVLL</sequence>
<keyword evidence="4" id="KW-0092">Biotin</keyword>
<dbReference type="SUPFAM" id="SSF50037">
    <property type="entry name" value="C-terminal domain of transcriptional repressors"/>
    <property type="match status" value="1"/>
</dbReference>
<proteinExistence type="predicted"/>
<protein>
    <recommendedName>
        <fullName evidence="5">biotin--[biotin carboxyl-carrier protein] ligase</fullName>
        <ecNumber evidence="5">6.3.4.15</ecNumber>
    </recommendedName>
</protein>
<dbReference type="GO" id="GO:0005737">
    <property type="term" value="C:cytoplasm"/>
    <property type="evidence" value="ECO:0007669"/>
    <property type="project" value="TreeGrafter"/>
</dbReference>
<dbReference type="EMBL" id="SGBC01000002">
    <property type="protein sequence ID" value="RZD16357.1"/>
    <property type="molecule type" value="Genomic_DNA"/>
</dbReference>
<dbReference type="GO" id="GO:0004077">
    <property type="term" value="F:biotin--[biotin carboxyl-carrier protein] ligase activity"/>
    <property type="evidence" value="ECO:0007669"/>
    <property type="project" value="UniProtKB-EC"/>
</dbReference>
<evidence type="ECO:0000313" key="8">
    <source>
        <dbReference type="Proteomes" id="UP000316562"/>
    </source>
</evidence>
<dbReference type="InterPro" id="IPR004143">
    <property type="entry name" value="BPL_LPL_catalytic"/>
</dbReference>
<comment type="caution">
    <text evidence="7">The sequence shown here is derived from an EMBL/GenBank/DDBJ whole genome shotgun (WGS) entry which is preliminary data.</text>
</comment>
<dbReference type="InterPro" id="IPR003142">
    <property type="entry name" value="BPL_C"/>
</dbReference>
<keyword evidence="2" id="KW-0547">Nucleotide-binding</keyword>
<evidence type="ECO:0000313" key="7">
    <source>
        <dbReference type="EMBL" id="RZD16357.1"/>
    </source>
</evidence>
<feature type="domain" description="BPL/LPL catalytic" evidence="6">
    <location>
        <begin position="7"/>
        <end position="214"/>
    </location>
</feature>
<dbReference type="CDD" id="cd16442">
    <property type="entry name" value="BPL"/>
    <property type="match status" value="1"/>
</dbReference>
<evidence type="ECO:0000259" key="6">
    <source>
        <dbReference type="PROSITE" id="PS51733"/>
    </source>
</evidence>
<dbReference type="Pfam" id="PF02237">
    <property type="entry name" value="BPL_C"/>
    <property type="match status" value="1"/>
</dbReference>
<accession>A0A519BGG4</accession>
<dbReference type="AlphaFoldDB" id="A0A519BGG4"/>
<evidence type="ECO:0000256" key="2">
    <source>
        <dbReference type="ARBA" id="ARBA00022741"/>
    </source>
</evidence>
<dbReference type="InterPro" id="IPR045864">
    <property type="entry name" value="aa-tRNA-synth_II/BPL/LPL"/>
</dbReference>
<evidence type="ECO:0000256" key="5">
    <source>
        <dbReference type="ARBA" id="ARBA00024227"/>
    </source>
</evidence>
<dbReference type="Gene3D" id="3.30.930.10">
    <property type="entry name" value="Bira Bifunctional Protein, Domain 2"/>
    <property type="match status" value="1"/>
</dbReference>
<dbReference type="PANTHER" id="PTHR12835">
    <property type="entry name" value="BIOTIN PROTEIN LIGASE"/>
    <property type="match status" value="1"/>
</dbReference>
<dbReference type="InterPro" id="IPR004408">
    <property type="entry name" value="Biotin_CoA_COase_ligase"/>
</dbReference>
<organism evidence="7 8">
    <name type="scientific">Acididesulfobacter guangdongensis</name>
    <dbReference type="NCBI Taxonomy" id="2597225"/>
    <lineage>
        <taxon>Bacteria</taxon>
        <taxon>Deltaproteobacteria</taxon>
        <taxon>Candidatus Acidulodesulfobacterales</taxon>
        <taxon>Candidatus Acididesulfobacter</taxon>
    </lineage>
</organism>
<dbReference type="GO" id="GO:0005524">
    <property type="term" value="F:ATP binding"/>
    <property type="evidence" value="ECO:0007669"/>
    <property type="project" value="UniProtKB-KW"/>
</dbReference>
<dbReference type="Proteomes" id="UP000316562">
    <property type="component" value="Unassembled WGS sequence"/>
</dbReference>
<gene>
    <name evidence="7" type="ORF">EVJ46_04835</name>
</gene>
<dbReference type="EC" id="6.3.4.15" evidence="5"/>
<keyword evidence="1 7" id="KW-0436">Ligase</keyword>
<reference evidence="7 8" key="1">
    <citation type="journal article" date="2019" name="ISME J.">
        <title>Insights into ecological role of a new deltaproteobacterial order Candidatus Acidulodesulfobacterales by metagenomics and metatranscriptomics.</title>
        <authorList>
            <person name="Tan S."/>
            <person name="Liu J."/>
            <person name="Fang Y."/>
            <person name="Hedlund B.P."/>
            <person name="Lian Z.H."/>
            <person name="Huang L.Y."/>
            <person name="Li J.T."/>
            <person name="Huang L.N."/>
            <person name="Li W.J."/>
            <person name="Jiang H.C."/>
            <person name="Dong H.L."/>
            <person name="Shu W.S."/>
        </authorList>
    </citation>
    <scope>NUCLEOTIDE SEQUENCE [LARGE SCALE GENOMIC DNA]</scope>
    <source>
        <strain evidence="7">AP2</strain>
    </source>
</reference>